<evidence type="ECO:0008006" key="3">
    <source>
        <dbReference type="Google" id="ProtNLM"/>
    </source>
</evidence>
<sequence>MFPSPSRAPTDIHCLPPELLCLIFTFAANGPCGIEIDISAPSPIVFTLTRICGLWRGITRGVPDLWTNIRFSRFLPSHSEMLDECLCRSKDLPLDITLAIIDEVPPSSFMGVVAKIWSVAHRWRTFSFSTRDSNFGAMRILGCTSAPLLETLKLSAIGSPTGPDVAFPPFWSLPALKCLMACRIHLQVSDADRLEILDLSYTYAGGGELATKLARRFASGSRDTPATPCLRHFTLRAPHLTLRGPSTATFSAYIAALTTLRLGNLGIGDLQQLIPLLPRLLEELTLCDMFPLVLAGFAATVHNHCIVFPALQALTLGTAHAVALGILARASPALRRLSLRPGDTGGFVAMFAPLADTDADAAPAPPPWPQLRALKISGPDTDLLQLRTLIEARLAHGCPLAALEVDTPVVLHVESLLWLETHVERFKRNTPA</sequence>
<evidence type="ECO:0000313" key="1">
    <source>
        <dbReference type="EMBL" id="KAJ7200411.1"/>
    </source>
</evidence>
<comment type="caution">
    <text evidence="1">The sequence shown here is derived from an EMBL/GenBank/DDBJ whole genome shotgun (WGS) entry which is preliminary data.</text>
</comment>
<name>A0AAD6V940_9AGAR</name>
<evidence type="ECO:0000313" key="2">
    <source>
        <dbReference type="Proteomes" id="UP001219525"/>
    </source>
</evidence>
<organism evidence="1 2">
    <name type="scientific">Mycena pura</name>
    <dbReference type="NCBI Taxonomy" id="153505"/>
    <lineage>
        <taxon>Eukaryota</taxon>
        <taxon>Fungi</taxon>
        <taxon>Dikarya</taxon>
        <taxon>Basidiomycota</taxon>
        <taxon>Agaricomycotina</taxon>
        <taxon>Agaricomycetes</taxon>
        <taxon>Agaricomycetidae</taxon>
        <taxon>Agaricales</taxon>
        <taxon>Marasmiineae</taxon>
        <taxon>Mycenaceae</taxon>
        <taxon>Mycena</taxon>
    </lineage>
</organism>
<dbReference type="InterPro" id="IPR032675">
    <property type="entry name" value="LRR_dom_sf"/>
</dbReference>
<dbReference type="Gene3D" id="3.80.10.10">
    <property type="entry name" value="Ribonuclease Inhibitor"/>
    <property type="match status" value="1"/>
</dbReference>
<gene>
    <name evidence="1" type="ORF">GGX14DRAFT_699670</name>
</gene>
<keyword evidence="2" id="KW-1185">Reference proteome</keyword>
<reference evidence="1" key="1">
    <citation type="submission" date="2023-03" db="EMBL/GenBank/DDBJ databases">
        <title>Massive genome expansion in bonnet fungi (Mycena s.s.) driven by repeated elements and novel gene families across ecological guilds.</title>
        <authorList>
            <consortium name="Lawrence Berkeley National Laboratory"/>
            <person name="Harder C.B."/>
            <person name="Miyauchi S."/>
            <person name="Viragh M."/>
            <person name="Kuo A."/>
            <person name="Thoen E."/>
            <person name="Andreopoulos B."/>
            <person name="Lu D."/>
            <person name="Skrede I."/>
            <person name="Drula E."/>
            <person name="Henrissat B."/>
            <person name="Morin E."/>
            <person name="Kohler A."/>
            <person name="Barry K."/>
            <person name="LaButti K."/>
            <person name="Morin E."/>
            <person name="Salamov A."/>
            <person name="Lipzen A."/>
            <person name="Mereny Z."/>
            <person name="Hegedus B."/>
            <person name="Baldrian P."/>
            <person name="Stursova M."/>
            <person name="Weitz H."/>
            <person name="Taylor A."/>
            <person name="Grigoriev I.V."/>
            <person name="Nagy L.G."/>
            <person name="Martin F."/>
            <person name="Kauserud H."/>
        </authorList>
    </citation>
    <scope>NUCLEOTIDE SEQUENCE</scope>
    <source>
        <strain evidence="1">9144</strain>
    </source>
</reference>
<protein>
    <recommendedName>
        <fullName evidence="3">F-box domain-containing protein</fullName>
    </recommendedName>
</protein>
<dbReference type="Proteomes" id="UP001219525">
    <property type="component" value="Unassembled WGS sequence"/>
</dbReference>
<dbReference type="SUPFAM" id="SSF52047">
    <property type="entry name" value="RNI-like"/>
    <property type="match status" value="1"/>
</dbReference>
<dbReference type="AlphaFoldDB" id="A0AAD6V940"/>
<accession>A0AAD6V940</accession>
<dbReference type="EMBL" id="JARJCW010000063">
    <property type="protein sequence ID" value="KAJ7200411.1"/>
    <property type="molecule type" value="Genomic_DNA"/>
</dbReference>
<proteinExistence type="predicted"/>